<dbReference type="Proteomes" id="UP000615326">
    <property type="component" value="Unassembled WGS sequence"/>
</dbReference>
<reference evidence="1 2" key="1">
    <citation type="journal article" date="2020" name="Int. J. Syst. Evol. Microbiol.">
        <title>Novel acetic acid bacteria from cider fermentations: Acetobacter conturbans sp. nov. and Acetobacter fallax sp. nov.</title>
        <authorList>
            <person name="Sombolestani A.S."/>
            <person name="Cleenwerck I."/>
            <person name="Cnockaert M."/>
            <person name="Borremans W."/>
            <person name="Wieme A.D."/>
            <person name="De Vuyst L."/>
            <person name="Vandamme P."/>
        </authorList>
    </citation>
    <scope>NUCLEOTIDE SEQUENCE [LARGE SCALE GENOMIC DNA]</scope>
    <source>
        <strain evidence="1 2">LMG 1637</strain>
    </source>
</reference>
<dbReference type="RefSeq" id="WP_173577872.1">
    <property type="nucleotide sequence ID" value="NZ_WOSX01000027.1"/>
</dbReference>
<protein>
    <submittedName>
        <fullName evidence="1">Uncharacterized protein</fullName>
    </submittedName>
</protein>
<dbReference type="EMBL" id="WOSW01000026">
    <property type="protein sequence ID" value="NHO33348.1"/>
    <property type="molecule type" value="Genomic_DNA"/>
</dbReference>
<proteinExistence type="predicted"/>
<comment type="caution">
    <text evidence="1">The sequence shown here is derived from an EMBL/GenBank/DDBJ whole genome shotgun (WGS) entry which is preliminary data.</text>
</comment>
<keyword evidence="2" id="KW-1185">Reference proteome</keyword>
<name>A0ABX0KE08_9PROT</name>
<organism evidence="1 2">
    <name type="scientific">Acetobacter fallax</name>
    <dbReference type="NCBI Taxonomy" id="1737473"/>
    <lineage>
        <taxon>Bacteria</taxon>
        <taxon>Pseudomonadati</taxon>
        <taxon>Pseudomonadota</taxon>
        <taxon>Alphaproteobacteria</taxon>
        <taxon>Acetobacterales</taxon>
        <taxon>Acetobacteraceae</taxon>
        <taxon>Acetobacter</taxon>
    </lineage>
</organism>
<gene>
    <name evidence="1" type="ORF">GOB84_12385</name>
</gene>
<sequence length="54" mass="6111">MPDKKPFRKQASTSEDAELFAISARIAIINQQFLNYIRQAFSEVTSESFSITAL</sequence>
<evidence type="ECO:0000313" key="1">
    <source>
        <dbReference type="EMBL" id="NHO33348.1"/>
    </source>
</evidence>
<evidence type="ECO:0000313" key="2">
    <source>
        <dbReference type="Proteomes" id="UP000615326"/>
    </source>
</evidence>
<accession>A0ABX0KE08</accession>